<reference evidence="3" key="2">
    <citation type="journal article" date="2024" name="Plant">
        <title>Genomic evolution and insights into agronomic trait innovations of Sesamum species.</title>
        <authorList>
            <person name="Miao H."/>
            <person name="Wang L."/>
            <person name="Qu L."/>
            <person name="Liu H."/>
            <person name="Sun Y."/>
            <person name="Le M."/>
            <person name="Wang Q."/>
            <person name="Wei S."/>
            <person name="Zheng Y."/>
            <person name="Lin W."/>
            <person name="Duan Y."/>
            <person name="Cao H."/>
            <person name="Xiong S."/>
            <person name="Wang X."/>
            <person name="Wei L."/>
            <person name="Li C."/>
            <person name="Ma Q."/>
            <person name="Ju M."/>
            <person name="Zhao R."/>
            <person name="Li G."/>
            <person name="Mu C."/>
            <person name="Tian Q."/>
            <person name="Mei H."/>
            <person name="Zhang T."/>
            <person name="Gao T."/>
            <person name="Zhang H."/>
        </authorList>
    </citation>
    <scope>NUCLEOTIDE SEQUENCE</scope>
    <source>
        <strain evidence="3">G02</strain>
    </source>
</reference>
<dbReference type="InterPro" id="IPR017850">
    <property type="entry name" value="Alkaline_phosphatase_core_sf"/>
</dbReference>
<protein>
    <submittedName>
        <fullName evidence="3">Non-specific phospholipase C1</fullName>
    </submittedName>
</protein>
<evidence type="ECO:0000256" key="2">
    <source>
        <dbReference type="ARBA" id="ARBA00022801"/>
    </source>
</evidence>
<dbReference type="Pfam" id="PF04185">
    <property type="entry name" value="Phosphoesterase"/>
    <property type="match status" value="1"/>
</dbReference>
<dbReference type="EMBL" id="JACGWJ010001012">
    <property type="protein sequence ID" value="KAL0285758.1"/>
    <property type="molecule type" value="Genomic_DNA"/>
</dbReference>
<dbReference type="GO" id="GO:0042578">
    <property type="term" value="F:phosphoric ester hydrolase activity"/>
    <property type="evidence" value="ECO:0007669"/>
    <property type="project" value="UniProtKB-ARBA"/>
</dbReference>
<comment type="similarity">
    <text evidence="1">Belongs to the bacterial phospholipase C family.</text>
</comment>
<organism evidence="3">
    <name type="scientific">Sesamum radiatum</name>
    <name type="common">Black benniseed</name>
    <dbReference type="NCBI Taxonomy" id="300843"/>
    <lineage>
        <taxon>Eukaryota</taxon>
        <taxon>Viridiplantae</taxon>
        <taxon>Streptophyta</taxon>
        <taxon>Embryophyta</taxon>
        <taxon>Tracheophyta</taxon>
        <taxon>Spermatophyta</taxon>
        <taxon>Magnoliopsida</taxon>
        <taxon>eudicotyledons</taxon>
        <taxon>Gunneridae</taxon>
        <taxon>Pentapetalae</taxon>
        <taxon>asterids</taxon>
        <taxon>lamiids</taxon>
        <taxon>Lamiales</taxon>
        <taxon>Pedaliaceae</taxon>
        <taxon>Sesamum</taxon>
    </lineage>
</organism>
<accession>A0AAW2IW23</accession>
<proteinExistence type="inferred from homology"/>
<dbReference type="PANTHER" id="PTHR31956">
    <property type="entry name" value="NON-SPECIFIC PHOSPHOLIPASE C4-RELATED"/>
    <property type="match status" value="1"/>
</dbReference>
<keyword evidence="2" id="KW-0378">Hydrolase</keyword>
<reference evidence="3" key="1">
    <citation type="submission" date="2020-06" db="EMBL/GenBank/DDBJ databases">
        <authorList>
            <person name="Li T."/>
            <person name="Hu X."/>
            <person name="Zhang T."/>
            <person name="Song X."/>
            <person name="Zhang H."/>
            <person name="Dai N."/>
            <person name="Sheng W."/>
            <person name="Hou X."/>
            <person name="Wei L."/>
        </authorList>
    </citation>
    <scope>NUCLEOTIDE SEQUENCE</scope>
    <source>
        <strain evidence="3">G02</strain>
        <tissue evidence="3">Leaf</tissue>
    </source>
</reference>
<comment type="caution">
    <text evidence="3">The sequence shown here is derived from an EMBL/GenBank/DDBJ whole genome shotgun (WGS) entry which is preliminary data.</text>
</comment>
<dbReference type="FunFam" id="3.40.720.10:FF:000011">
    <property type="entry name" value="Non-specific phospholipase C1"/>
    <property type="match status" value="1"/>
</dbReference>
<dbReference type="Gene3D" id="3.40.720.10">
    <property type="entry name" value="Alkaline Phosphatase, subunit A"/>
    <property type="match status" value="2"/>
</dbReference>
<dbReference type="AlphaFoldDB" id="A0AAW2IW23"/>
<sequence length="372" mass="41896">MGVDGLSKTVMSGFKPELLPVYAELANEFAVLDRWFASVPASTQPNRFYVHSATSHGASSNNIPATLFFKSLRKLKHVTKFHDYKLKFKLHAKMGQLPNYVVIEQRYFDVDLFPANDDHPSHDVALGQRFVKEVYETLRASPQWEEMALLITYDEHGGFYDHVPTPVSGVPNPDGIIGPDPYYFKFDRLGVRVPTFLISPWIEKGTVIHEPSGPTPSSQYEHSSIPATVKKLFNLQSNFLTKRDAWAGTFEKHLYLRNTPRDDCPEKLPEVRTTLRHTGPKEDVKLSEFQIELIQLASQLNGDHILNAYPDIGRGMTVGTANRYAEDAVKRFLEAGRAALKAGANESALVTMRPSLTSRTADEQYSRGHESF</sequence>
<name>A0AAW2IW23_SESRA</name>
<dbReference type="PANTHER" id="PTHR31956:SF1">
    <property type="entry name" value="NON-SPECIFIC PHOSPHOLIPASE C1"/>
    <property type="match status" value="1"/>
</dbReference>
<dbReference type="GO" id="GO:0009395">
    <property type="term" value="P:phospholipid catabolic process"/>
    <property type="evidence" value="ECO:0007669"/>
    <property type="project" value="TreeGrafter"/>
</dbReference>
<evidence type="ECO:0000313" key="3">
    <source>
        <dbReference type="EMBL" id="KAL0285758.1"/>
    </source>
</evidence>
<evidence type="ECO:0000256" key="1">
    <source>
        <dbReference type="ARBA" id="ARBA00009717"/>
    </source>
</evidence>
<gene>
    <name evidence="3" type="ORF">Sradi_7165000</name>
</gene>
<dbReference type="InterPro" id="IPR007312">
    <property type="entry name" value="Phosphoesterase"/>
</dbReference>